<reference evidence="2" key="1">
    <citation type="submission" date="2008-01" db="EMBL/GenBank/DDBJ databases">
        <title>Complete sequence of Shewanella halifaxensis HAW-EB4.</title>
        <authorList>
            <consortium name="US DOE Joint Genome Institute"/>
            <person name="Copeland A."/>
            <person name="Lucas S."/>
            <person name="Lapidus A."/>
            <person name="Glavina del Rio T."/>
            <person name="Dalin E."/>
            <person name="Tice H."/>
            <person name="Bruce D."/>
            <person name="Goodwin L."/>
            <person name="Pitluck S."/>
            <person name="Sims D."/>
            <person name="Brettin T."/>
            <person name="Detter J.C."/>
            <person name="Han C."/>
            <person name="Kuske C.R."/>
            <person name="Schmutz J."/>
            <person name="Larimer F."/>
            <person name="Land M."/>
            <person name="Hauser L."/>
            <person name="Kyrpides N."/>
            <person name="Kim E."/>
            <person name="Zhao J.-S."/>
            <person name="Richardson P."/>
        </authorList>
    </citation>
    <scope>NUCLEOTIDE SEQUENCE [LARGE SCALE GENOMIC DNA]</scope>
    <source>
        <strain evidence="2">HAW-EB4</strain>
    </source>
</reference>
<evidence type="ECO:0000313" key="2">
    <source>
        <dbReference type="EMBL" id="ABZ76196.1"/>
    </source>
</evidence>
<feature type="chain" id="PRO_5002753540" description="DUF3888 domain-containing protein" evidence="1">
    <location>
        <begin position="22"/>
        <end position="129"/>
    </location>
</feature>
<organism evidence="2 3">
    <name type="scientific">Shewanella halifaxensis (strain HAW-EB4)</name>
    <dbReference type="NCBI Taxonomy" id="458817"/>
    <lineage>
        <taxon>Bacteria</taxon>
        <taxon>Pseudomonadati</taxon>
        <taxon>Pseudomonadota</taxon>
        <taxon>Gammaproteobacteria</taxon>
        <taxon>Alteromonadales</taxon>
        <taxon>Shewanellaceae</taxon>
        <taxon>Shewanella</taxon>
    </lineage>
</organism>
<name>B0TP39_SHEHH</name>
<proteinExistence type="predicted"/>
<keyword evidence="1" id="KW-0732">Signal</keyword>
<dbReference type="AlphaFoldDB" id="B0TP39"/>
<dbReference type="HOGENOM" id="CLU_2002349_0_0_6"/>
<evidence type="ECO:0000256" key="1">
    <source>
        <dbReference type="SAM" id="SignalP"/>
    </source>
</evidence>
<dbReference type="Proteomes" id="UP000001317">
    <property type="component" value="Chromosome"/>
</dbReference>
<evidence type="ECO:0000313" key="3">
    <source>
        <dbReference type="Proteomes" id="UP000001317"/>
    </source>
</evidence>
<evidence type="ECO:0008006" key="4">
    <source>
        <dbReference type="Google" id="ProtNLM"/>
    </source>
</evidence>
<accession>B0TP39</accession>
<dbReference type="RefSeq" id="WP_012276734.1">
    <property type="nucleotide sequence ID" value="NC_010334.1"/>
</dbReference>
<sequence length="129" mass="15094">MRFVALFLLLGSILTSFQVLAMGKETQGYSPNELVFVQSVMYQPLAKFCQRQDEELFYQNAFKQWQTRNQTKITQGSNEFTVRVESQDERVTRVIKMLIHQVEADWGGSDSENRTNKCRQLKDYLKEDA</sequence>
<dbReference type="eggNOG" id="ENOG5031MCV">
    <property type="taxonomic scope" value="Bacteria"/>
</dbReference>
<dbReference type="KEGG" id="shl:Shal_1630"/>
<dbReference type="STRING" id="458817.Shal_1630"/>
<dbReference type="OrthoDB" id="6263660at2"/>
<protein>
    <recommendedName>
        <fullName evidence="4">DUF3888 domain-containing protein</fullName>
    </recommendedName>
</protein>
<gene>
    <name evidence="2" type="ordered locus">Shal_1630</name>
</gene>
<keyword evidence="3" id="KW-1185">Reference proteome</keyword>
<dbReference type="EMBL" id="CP000931">
    <property type="protein sequence ID" value="ABZ76196.1"/>
    <property type="molecule type" value="Genomic_DNA"/>
</dbReference>
<feature type="signal peptide" evidence="1">
    <location>
        <begin position="1"/>
        <end position="21"/>
    </location>
</feature>